<dbReference type="Pfam" id="PF02353">
    <property type="entry name" value="CMAS"/>
    <property type="match status" value="1"/>
</dbReference>
<evidence type="ECO:0000313" key="2">
    <source>
        <dbReference type="Proteomes" id="UP000326837"/>
    </source>
</evidence>
<dbReference type="Gene3D" id="3.40.50.150">
    <property type="entry name" value="Vaccinia Virus protein VP39"/>
    <property type="match status" value="1"/>
</dbReference>
<evidence type="ECO:0000313" key="1">
    <source>
        <dbReference type="EMBL" id="BBO32179.1"/>
    </source>
</evidence>
<organism evidence="1 2">
    <name type="scientific">Lacipirellula parvula</name>
    <dbReference type="NCBI Taxonomy" id="2650471"/>
    <lineage>
        <taxon>Bacteria</taxon>
        <taxon>Pseudomonadati</taxon>
        <taxon>Planctomycetota</taxon>
        <taxon>Planctomycetia</taxon>
        <taxon>Pirellulales</taxon>
        <taxon>Lacipirellulaceae</taxon>
        <taxon>Lacipirellula</taxon>
    </lineage>
</organism>
<dbReference type="AlphaFoldDB" id="A0A5K7XGT9"/>
<sequence>MLPDSVIRAGIRKVLERRLARERAAIPADHSGRLQLLRERFASGPIAEGVEVALAQQYEAPASLFLTMLGPWLKYSAGLWENPDSTLLESEEAMLALTCKRAEIADGQRILDLGCGWGALTFWMAERYPNADVVAISNSRTQHKFITEQALARGLMNVRHVRMNIADFDREPPAEQTEPDAEWQFDRIVSIEMFEHMRNVESLLTRLAGWLRPDGKLFLHAFCHRELFYRFNLDGQYDWMARHFFTGGAMPSADLFEHIHGPLQLQQKWEVAGQHYARTWRAWLGNLDANREEIIREFEQTQPPVDARRQFQRWRMFLMAGGEIFTYGDGSEWFVMHALLSK</sequence>
<protein>
    <submittedName>
        <fullName evidence="1">Cyclopropane-fatty-acyl-phospholipid synthase-like protein</fullName>
    </submittedName>
</protein>
<dbReference type="KEGG" id="lpav:PLANPX_1791"/>
<dbReference type="Proteomes" id="UP000326837">
    <property type="component" value="Chromosome"/>
</dbReference>
<keyword evidence="2" id="KW-1185">Reference proteome</keyword>
<proteinExistence type="predicted"/>
<dbReference type="InterPro" id="IPR029063">
    <property type="entry name" value="SAM-dependent_MTases_sf"/>
</dbReference>
<dbReference type="EMBL" id="AP021861">
    <property type="protein sequence ID" value="BBO32179.1"/>
    <property type="molecule type" value="Genomic_DNA"/>
</dbReference>
<dbReference type="PANTHER" id="PTHR43832">
    <property type="match status" value="1"/>
</dbReference>
<gene>
    <name evidence="1" type="ORF">PLANPX_1791</name>
</gene>
<dbReference type="SUPFAM" id="SSF53335">
    <property type="entry name" value="S-adenosyl-L-methionine-dependent methyltransferases"/>
    <property type="match status" value="1"/>
</dbReference>
<reference evidence="2" key="1">
    <citation type="submission" date="2019-10" db="EMBL/GenBank/DDBJ databases">
        <title>Lacipirellula parvula gen. nov., sp. nov., representing a lineage of planctomycetes widespread in freshwater anoxic habitats, and description of the family Lacipirellulaceae.</title>
        <authorList>
            <person name="Dedysh S.N."/>
            <person name="Kulichevskaya I.S."/>
            <person name="Beletsky A.V."/>
            <person name="Rakitin A.L."/>
            <person name="Mardanov A.V."/>
            <person name="Ivanova A.A."/>
            <person name="Saltykova V.X."/>
            <person name="Rijpstra W.I.C."/>
            <person name="Sinninghe Damste J.S."/>
            <person name="Ravin N.V."/>
        </authorList>
    </citation>
    <scope>NUCLEOTIDE SEQUENCE [LARGE SCALE GENOMIC DNA]</scope>
    <source>
        <strain evidence="2">PX69</strain>
    </source>
</reference>
<accession>A0A5K7XGT9</accession>
<dbReference type="CDD" id="cd02440">
    <property type="entry name" value="AdoMet_MTases"/>
    <property type="match status" value="1"/>
</dbReference>
<dbReference type="PANTHER" id="PTHR43832:SF1">
    <property type="entry name" value="S-ADENOSYL-L-METHIONINE-DEPENDENT METHYLTRANSFERASES SUPERFAMILY PROTEIN"/>
    <property type="match status" value="1"/>
</dbReference>
<name>A0A5K7XGT9_9BACT</name>